<gene>
    <name evidence="2" type="ORF">AVDCRST_MAG66-3634</name>
</gene>
<evidence type="ECO:0000256" key="1">
    <source>
        <dbReference type="SAM" id="MobiDB-lite"/>
    </source>
</evidence>
<name>A0A6J4QC06_9PSEU</name>
<feature type="non-terminal residue" evidence="2">
    <location>
        <position position="1"/>
    </location>
</feature>
<organism evidence="2">
    <name type="scientific">uncultured Pseudonocardia sp</name>
    <dbReference type="NCBI Taxonomy" id="211455"/>
    <lineage>
        <taxon>Bacteria</taxon>
        <taxon>Bacillati</taxon>
        <taxon>Actinomycetota</taxon>
        <taxon>Actinomycetes</taxon>
        <taxon>Pseudonocardiales</taxon>
        <taxon>Pseudonocardiaceae</taxon>
        <taxon>Pseudonocardia</taxon>
        <taxon>environmental samples</taxon>
    </lineage>
</organism>
<feature type="non-terminal residue" evidence="2">
    <location>
        <position position="51"/>
    </location>
</feature>
<protein>
    <submittedName>
        <fullName evidence="2">Uncharacterized protein</fullName>
    </submittedName>
</protein>
<sequence length="51" mass="4947">GCATWSAARPAVACSATAPARPPSCPATAEGCRSPGRSGTGRRGPARAPPV</sequence>
<accession>A0A6J4QC06</accession>
<dbReference type="AlphaFoldDB" id="A0A6J4QC06"/>
<dbReference type="EMBL" id="CADCUS010000512">
    <property type="protein sequence ID" value="CAA9436414.1"/>
    <property type="molecule type" value="Genomic_DNA"/>
</dbReference>
<evidence type="ECO:0000313" key="2">
    <source>
        <dbReference type="EMBL" id="CAA9436414.1"/>
    </source>
</evidence>
<proteinExistence type="predicted"/>
<feature type="region of interest" description="Disordered" evidence="1">
    <location>
        <begin position="16"/>
        <end position="51"/>
    </location>
</feature>
<reference evidence="2" key="1">
    <citation type="submission" date="2020-02" db="EMBL/GenBank/DDBJ databases">
        <authorList>
            <person name="Meier V. D."/>
        </authorList>
    </citation>
    <scope>NUCLEOTIDE SEQUENCE</scope>
    <source>
        <strain evidence="2">AVDCRST_MAG66</strain>
    </source>
</reference>